<reference evidence="2 4" key="1">
    <citation type="submission" date="2018-11" db="EMBL/GenBank/DDBJ databases">
        <title>Flavobacterium sp. nov., YIM 102600 draft genome.</title>
        <authorList>
            <person name="Li G."/>
            <person name="Jiang Y."/>
        </authorList>
    </citation>
    <scope>NUCLEOTIDE SEQUENCE [LARGE SCALE GENOMIC DNA]</scope>
    <source>
        <strain evidence="2 4">YIM 102600</strain>
    </source>
</reference>
<evidence type="ECO:0000313" key="3">
    <source>
        <dbReference type="EMBL" id="RRJ90161.1"/>
    </source>
</evidence>
<name>A0A3P3W781_9FLAO</name>
<evidence type="ECO:0000313" key="2">
    <source>
        <dbReference type="EMBL" id="RRJ90157.1"/>
    </source>
</evidence>
<feature type="transmembrane region" description="Helical" evidence="1">
    <location>
        <begin position="78"/>
        <end position="96"/>
    </location>
</feature>
<evidence type="ECO:0000313" key="4">
    <source>
        <dbReference type="Proteomes" id="UP000271937"/>
    </source>
</evidence>
<feature type="transmembrane region" description="Helical" evidence="1">
    <location>
        <begin position="37"/>
        <end position="57"/>
    </location>
</feature>
<evidence type="ECO:0000256" key="1">
    <source>
        <dbReference type="SAM" id="Phobius"/>
    </source>
</evidence>
<dbReference type="RefSeq" id="WP_125013117.1">
    <property type="nucleotide sequence ID" value="NZ_RQVR01000012.1"/>
</dbReference>
<dbReference type="EMBL" id="RQVR01000012">
    <property type="protein sequence ID" value="RRJ90157.1"/>
    <property type="molecule type" value="Genomic_DNA"/>
</dbReference>
<protein>
    <submittedName>
        <fullName evidence="2">DUF4199 domain-containing protein</fullName>
    </submittedName>
</protein>
<keyword evidence="4" id="KW-1185">Reference proteome</keyword>
<dbReference type="Proteomes" id="UP000271937">
    <property type="component" value="Unassembled WGS sequence"/>
</dbReference>
<dbReference type="OrthoDB" id="5766000at2"/>
<keyword evidence="1" id="KW-1133">Transmembrane helix</keyword>
<feature type="transmembrane region" description="Helical" evidence="1">
    <location>
        <begin position="12"/>
        <end position="31"/>
    </location>
</feature>
<accession>A0A3P3W781</accession>
<dbReference type="Pfam" id="PF13858">
    <property type="entry name" value="DUF4199"/>
    <property type="match status" value="1"/>
</dbReference>
<organism evidence="2 4">
    <name type="scientific">Flavobacterium macacae</name>
    <dbReference type="NCBI Taxonomy" id="2488993"/>
    <lineage>
        <taxon>Bacteria</taxon>
        <taxon>Pseudomonadati</taxon>
        <taxon>Bacteroidota</taxon>
        <taxon>Flavobacteriia</taxon>
        <taxon>Flavobacteriales</taxon>
        <taxon>Flavobacteriaceae</taxon>
        <taxon>Flavobacterium</taxon>
    </lineage>
</organism>
<proteinExistence type="predicted"/>
<comment type="caution">
    <text evidence="2">The sequence shown here is derived from an EMBL/GenBank/DDBJ whole genome shotgun (WGS) entry which is preliminary data.</text>
</comment>
<dbReference type="InterPro" id="IPR025250">
    <property type="entry name" value="DUF4199"/>
</dbReference>
<keyword evidence="1" id="KW-0812">Transmembrane</keyword>
<dbReference type="EMBL" id="RQVR01000012">
    <property type="protein sequence ID" value="RRJ90161.1"/>
    <property type="molecule type" value="Genomic_DNA"/>
</dbReference>
<feature type="transmembrane region" description="Helical" evidence="1">
    <location>
        <begin position="127"/>
        <end position="150"/>
    </location>
</feature>
<gene>
    <name evidence="2" type="ORF">EG849_10885</name>
    <name evidence="3" type="ORF">EG849_10910</name>
</gene>
<sequence length="155" mass="17812">MKKFAIEFKWGIRYTFCYLAWAIFEKVLGVFGENISYYMLSSLLFYVLASIIYIAALKEKKFRFFNGNMDWKQGTATGLYMTIIIALLMPLSQASIHEVIAPEFFENMIALSNDKVAAASYFNLKSYIMQTVFFTLSIGMVIAAVVSYFIQTKKK</sequence>
<keyword evidence="1" id="KW-0472">Membrane</keyword>
<dbReference type="AlphaFoldDB" id="A0A3P3W781"/>